<organism evidence="10 11">
    <name type="scientific">Albidovulum sediminicola</name>
    <dbReference type="NCBI Taxonomy" id="2984331"/>
    <lineage>
        <taxon>Bacteria</taxon>
        <taxon>Pseudomonadati</taxon>
        <taxon>Pseudomonadota</taxon>
        <taxon>Alphaproteobacteria</taxon>
        <taxon>Rhodobacterales</taxon>
        <taxon>Paracoccaceae</taxon>
        <taxon>Albidovulum</taxon>
    </lineage>
</organism>
<dbReference type="SUPFAM" id="SSF54534">
    <property type="entry name" value="FKBP-like"/>
    <property type="match status" value="1"/>
</dbReference>
<dbReference type="SUPFAM" id="SSF109998">
    <property type="entry name" value="Triger factor/SurA peptide-binding domain-like"/>
    <property type="match status" value="1"/>
</dbReference>
<keyword evidence="11" id="KW-1185">Reference proteome</keyword>
<evidence type="ECO:0000256" key="2">
    <source>
        <dbReference type="ARBA" id="ARBA00007656"/>
    </source>
</evidence>
<evidence type="ECO:0000256" key="7">
    <source>
        <dbReference type="ARBA" id="ARBA00031484"/>
    </source>
</evidence>
<dbReference type="InterPro" id="IPR046357">
    <property type="entry name" value="PPIase_dom_sf"/>
</dbReference>
<dbReference type="GO" id="GO:0016853">
    <property type="term" value="F:isomerase activity"/>
    <property type="evidence" value="ECO:0007669"/>
    <property type="project" value="UniProtKB-KW"/>
</dbReference>
<dbReference type="RefSeq" id="WP_263720256.1">
    <property type="nucleotide sequence ID" value="NZ_JAOWLA010000002.1"/>
</dbReference>
<comment type="catalytic activity">
    <reaction evidence="1">
        <text>[protein]-peptidylproline (omega=180) = [protein]-peptidylproline (omega=0)</text>
        <dbReference type="Rhea" id="RHEA:16237"/>
        <dbReference type="Rhea" id="RHEA-COMP:10747"/>
        <dbReference type="Rhea" id="RHEA-COMP:10748"/>
        <dbReference type="ChEBI" id="CHEBI:83833"/>
        <dbReference type="ChEBI" id="CHEBI:83834"/>
        <dbReference type="EC" id="5.2.1.8"/>
    </reaction>
</comment>
<comment type="similarity">
    <text evidence="2">Belongs to the PpiC/parvulin rotamase family.</text>
</comment>
<dbReference type="PROSITE" id="PS01096">
    <property type="entry name" value="PPIC_PPIASE_1"/>
    <property type="match status" value="1"/>
</dbReference>
<evidence type="ECO:0000256" key="5">
    <source>
        <dbReference type="ARBA" id="ARBA00023110"/>
    </source>
</evidence>
<evidence type="ECO:0000256" key="8">
    <source>
        <dbReference type="PROSITE-ProRule" id="PRU00278"/>
    </source>
</evidence>
<dbReference type="EMBL" id="JAOWLA010000002">
    <property type="protein sequence ID" value="MCV2863793.1"/>
    <property type="molecule type" value="Genomic_DNA"/>
</dbReference>
<name>A0ABT2YY69_9RHOB</name>
<evidence type="ECO:0000259" key="9">
    <source>
        <dbReference type="PROSITE" id="PS50198"/>
    </source>
</evidence>
<evidence type="ECO:0000256" key="1">
    <source>
        <dbReference type="ARBA" id="ARBA00000971"/>
    </source>
</evidence>
<evidence type="ECO:0000256" key="6">
    <source>
        <dbReference type="ARBA" id="ARBA00030642"/>
    </source>
</evidence>
<dbReference type="PANTHER" id="PTHR47245">
    <property type="entry name" value="PEPTIDYLPROLYL ISOMERASE"/>
    <property type="match status" value="1"/>
</dbReference>
<dbReference type="InterPro" id="IPR023058">
    <property type="entry name" value="PPIase_PpiC_CS"/>
</dbReference>
<dbReference type="EC" id="5.2.1.8" evidence="3"/>
<gene>
    <name evidence="10" type="ORF">OE647_03445</name>
</gene>
<keyword evidence="8 10" id="KW-0413">Isomerase</keyword>
<dbReference type="Gene3D" id="3.10.50.40">
    <property type="match status" value="1"/>
</dbReference>
<proteinExistence type="inferred from homology"/>
<reference evidence="10 11" key="1">
    <citation type="submission" date="2022-10" db="EMBL/GenBank/DDBJ databases">
        <title>Defluviimonas sp. nov., isolated from ocean surface water.</title>
        <authorList>
            <person name="He W."/>
            <person name="Wang L."/>
            <person name="Zhang D.-F."/>
        </authorList>
    </citation>
    <scope>NUCLEOTIDE SEQUENCE [LARGE SCALE GENOMIC DNA]</scope>
    <source>
        <strain evidence="10 11">WL0075</strain>
    </source>
</reference>
<evidence type="ECO:0000313" key="10">
    <source>
        <dbReference type="EMBL" id="MCV2863793.1"/>
    </source>
</evidence>
<dbReference type="PANTHER" id="PTHR47245:SF2">
    <property type="entry name" value="PEPTIDYL-PROLYL CIS-TRANS ISOMERASE HP_0175-RELATED"/>
    <property type="match status" value="1"/>
</dbReference>
<dbReference type="InterPro" id="IPR027304">
    <property type="entry name" value="Trigger_fact/SurA_dom_sf"/>
</dbReference>
<protein>
    <recommendedName>
        <fullName evidence="4">Parvulin-like PPIase</fullName>
        <ecNumber evidence="3">5.2.1.8</ecNumber>
    </recommendedName>
    <alternativeName>
        <fullName evidence="6">Peptidyl-prolyl cis-trans isomerase plp</fullName>
    </alternativeName>
    <alternativeName>
        <fullName evidence="7">Rotamase plp</fullName>
    </alternativeName>
</protein>
<sequence length="263" mass="27550">MGPLLNDITVNGEVIPAAAIAAEAQMHAAPKGKPGLAWRAAGRALAVRALLLQEARRRGLTPAPVTEGSLAETEEEALVRQLLDMAVLPAAPEPADVRAAYEADPGRWRAPTLYEAAHILFPVRPGDTEALAAARAKAEVALAELKRAPRDFDRLARELSACPSREAGGRLGQIATGDTVPEFEAALNALAEGELAAEPVATRYGLHVIRLDARAEGAVLPFEAVAPRIGEMLAKAAWTTAARDFVASLAEAAEVTGIDLKAA</sequence>
<evidence type="ECO:0000256" key="3">
    <source>
        <dbReference type="ARBA" id="ARBA00013194"/>
    </source>
</evidence>
<comment type="caution">
    <text evidence="10">The sequence shown here is derived from an EMBL/GenBank/DDBJ whole genome shotgun (WGS) entry which is preliminary data.</text>
</comment>
<dbReference type="InterPro" id="IPR050245">
    <property type="entry name" value="PrsA_foldase"/>
</dbReference>
<feature type="domain" description="PpiC" evidence="9">
    <location>
        <begin position="111"/>
        <end position="213"/>
    </location>
</feature>
<evidence type="ECO:0000313" key="11">
    <source>
        <dbReference type="Proteomes" id="UP001652503"/>
    </source>
</evidence>
<evidence type="ECO:0000256" key="4">
    <source>
        <dbReference type="ARBA" id="ARBA00018370"/>
    </source>
</evidence>
<keyword evidence="5 8" id="KW-0697">Rotamase</keyword>
<dbReference type="PROSITE" id="PS50198">
    <property type="entry name" value="PPIC_PPIASE_2"/>
    <property type="match status" value="1"/>
</dbReference>
<dbReference type="InterPro" id="IPR000297">
    <property type="entry name" value="PPIase_PpiC"/>
</dbReference>
<dbReference type="Proteomes" id="UP001652503">
    <property type="component" value="Unassembled WGS sequence"/>
</dbReference>
<dbReference type="Pfam" id="PF00639">
    <property type="entry name" value="Rotamase"/>
    <property type="match status" value="1"/>
</dbReference>
<accession>A0ABT2YY69</accession>